<evidence type="ECO:0000256" key="4">
    <source>
        <dbReference type="ARBA" id="ARBA00022825"/>
    </source>
</evidence>
<name>A0A9P0P9Q5_ACAOB</name>
<evidence type="ECO:0000256" key="10">
    <source>
        <dbReference type="SAM" id="MobiDB-lite"/>
    </source>
</evidence>
<evidence type="ECO:0000259" key="12">
    <source>
        <dbReference type="PROSITE" id="PS51888"/>
    </source>
</evidence>
<dbReference type="EC" id="3.4.21.-" evidence="8"/>
<dbReference type="InterPro" id="IPR043504">
    <property type="entry name" value="Peptidase_S1_PA_chymotrypsin"/>
</dbReference>
<dbReference type="InterPro" id="IPR018114">
    <property type="entry name" value="TRYPSIN_HIS"/>
</dbReference>
<dbReference type="InterPro" id="IPR009003">
    <property type="entry name" value="Peptidase_S1_PA"/>
</dbReference>
<dbReference type="InterPro" id="IPR001254">
    <property type="entry name" value="Trypsin_dom"/>
</dbReference>
<gene>
    <name evidence="13" type="ORF">ACAOBT_LOCUS12334</name>
</gene>
<dbReference type="EMBL" id="CAKOFQ010006851">
    <property type="protein sequence ID" value="CAH1976809.1"/>
    <property type="molecule type" value="Genomic_DNA"/>
</dbReference>
<feature type="chain" id="PRO_5040547439" description="CLIP domain-containing serine protease" evidence="9">
    <location>
        <begin position="33"/>
        <end position="404"/>
    </location>
</feature>
<dbReference type="InterPro" id="IPR001314">
    <property type="entry name" value="Peptidase_S1A"/>
</dbReference>
<dbReference type="GO" id="GO:0004252">
    <property type="term" value="F:serine-type endopeptidase activity"/>
    <property type="evidence" value="ECO:0007669"/>
    <property type="project" value="UniProtKB-UniRule"/>
</dbReference>
<comment type="subcellular location">
    <subcellularLocation>
        <location evidence="9">Secreted</location>
    </subcellularLocation>
</comment>
<feature type="compositionally biased region" description="Polar residues" evidence="10">
    <location>
        <begin position="384"/>
        <end position="393"/>
    </location>
</feature>
<keyword evidence="9" id="KW-0964">Secreted</keyword>
<comment type="caution">
    <text evidence="13">The sequence shown here is derived from an EMBL/GenBank/DDBJ whole genome shotgun (WGS) entry which is preliminary data.</text>
</comment>
<feature type="region of interest" description="Disordered" evidence="10">
    <location>
        <begin position="374"/>
        <end position="404"/>
    </location>
</feature>
<keyword evidence="6" id="KW-0325">Glycoprotein</keyword>
<evidence type="ECO:0000256" key="9">
    <source>
        <dbReference type="RuleBase" id="RU366078"/>
    </source>
</evidence>
<dbReference type="PANTHER" id="PTHR24256">
    <property type="entry name" value="TRYPTASE-RELATED"/>
    <property type="match status" value="1"/>
</dbReference>
<feature type="domain" description="Peptidase S1" evidence="11">
    <location>
        <begin position="144"/>
        <end position="377"/>
    </location>
</feature>
<dbReference type="SMART" id="SM00020">
    <property type="entry name" value="Tryp_SPc"/>
    <property type="match status" value="1"/>
</dbReference>
<dbReference type="PROSITE" id="PS51888">
    <property type="entry name" value="CLIP"/>
    <property type="match status" value="1"/>
</dbReference>
<dbReference type="PROSITE" id="PS00134">
    <property type="entry name" value="TRYPSIN_HIS"/>
    <property type="match status" value="1"/>
</dbReference>
<dbReference type="PROSITE" id="PS00135">
    <property type="entry name" value="TRYPSIN_SER"/>
    <property type="match status" value="1"/>
</dbReference>
<comment type="similarity">
    <text evidence="7 9">Belongs to the peptidase S1 family. CLIP subfamily.</text>
</comment>
<dbReference type="InterPro" id="IPR051487">
    <property type="entry name" value="Ser/Thr_Proteases_Immune/Dev"/>
</dbReference>
<proteinExistence type="inferred from homology"/>
<evidence type="ECO:0000259" key="11">
    <source>
        <dbReference type="PROSITE" id="PS50240"/>
    </source>
</evidence>
<keyword evidence="3 8" id="KW-0378">Hydrolase</keyword>
<protein>
    <recommendedName>
        <fullName evidence="9">CLIP domain-containing serine protease</fullName>
        <ecNumber evidence="8">3.4.21.-</ecNumber>
    </recommendedName>
</protein>
<dbReference type="PROSITE" id="PS50240">
    <property type="entry name" value="TRYPSIN_DOM"/>
    <property type="match status" value="1"/>
</dbReference>
<dbReference type="AlphaFoldDB" id="A0A9P0P9Q5"/>
<dbReference type="InterPro" id="IPR033116">
    <property type="entry name" value="TRYPSIN_SER"/>
</dbReference>
<keyword evidence="5" id="KW-1015">Disulfide bond</keyword>
<dbReference type="PRINTS" id="PR00722">
    <property type="entry name" value="CHYMOTRYPSIN"/>
</dbReference>
<evidence type="ECO:0000313" key="13">
    <source>
        <dbReference type="EMBL" id="CAH1976809.1"/>
    </source>
</evidence>
<organism evidence="13 14">
    <name type="scientific">Acanthoscelides obtectus</name>
    <name type="common">Bean weevil</name>
    <name type="synonym">Bruchus obtectus</name>
    <dbReference type="NCBI Taxonomy" id="200917"/>
    <lineage>
        <taxon>Eukaryota</taxon>
        <taxon>Metazoa</taxon>
        <taxon>Ecdysozoa</taxon>
        <taxon>Arthropoda</taxon>
        <taxon>Hexapoda</taxon>
        <taxon>Insecta</taxon>
        <taxon>Pterygota</taxon>
        <taxon>Neoptera</taxon>
        <taxon>Endopterygota</taxon>
        <taxon>Coleoptera</taxon>
        <taxon>Polyphaga</taxon>
        <taxon>Cucujiformia</taxon>
        <taxon>Chrysomeloidea</taxon>
        <taxon>Chrysomelidae</taxon>
        <taxon>Bruchinae</taxon>
        <taxon>Bruchini</taxon>
        <taxon>Acanthoscelides</taxon>
    </lineage>
</organism>
<dbReference type="OrthoDB" id="547031at2759"/>
<dbReference type="GO" id="GO:0005576">
    <property type="term" value="C:extracellular region"/>
    <property type="evidence" value="ECO:0007669"/>
    <property type="project" value="UniProtKB-SubCell"/>
</dbReference>
<keyword evidence="2 9" id="KW-0732">Signal</keyword>
<evidence type="ECO:0000256" key="2">
    <source>
        <dbReference type="ARBA" id="ARBA00022729"/>
    </source>
</evidence>
<dbReference type="SMART" id="SM00680">
    <property type="entry name" value="CLIP"/>
    <property type="match status" value="1"/>
</dbReference>
<keyword evidence="1 8" id="KW-0645">Protease</keyword>
<evidence type="ECO:0000256" key="5">
    <source>
        <dbReference type="ARBA" id="ARBA00023157"/>
    </source>
</evidence>
<evidence type="ECO:0000256" key="8">
    <source>
        <dbReference type="RuleBase" id="RU363034"/>
    </source>
</evidence>
<comment type="domain">
    <text evidence="9">The clip domain consists of 35-55 residues which are 'knitted' together usually by 3 conserved disulfide bonds forming a clip-like compact structure.</text>
</comment>
<keyword evidence="14" id="KW-1185">Reference proteome</keyword>
<dbReference type="CDD" id="cd00190">
    <property type="entry name" value="Tryp_SPc"/>
    <property type="match status" value="1"/>
</dbReference>
<dbReference type="Gene3D" id="3.30.1640.30">
    <property type="match status" value="1"/>
</dbReference>
<accession>A0A9P0P9Q5</accession>
<reference evidence="13" key="1">
    <citation type="submission" date="2022-03" db="EMBL/GenBank/DDBJ databases">
        <authorList>
            <person name="Sayadi A."/>
        </authorList>
    </citation>
    <scope>NUCLEOTIDE SEQUENCE</scope>
</reference>
<evidence type="ECO:0000256" key="1">
    <source>
        <dbReference type="ARBA" id="ARBA00022670"/>
    </source>
</evidence>
<dbReference type="Proteomes" id="UP001152888">
    <property type="component" value="Unassembled WGS sequence"/>
</dbReference>
<dbReference type="InterPro" id="IPR038565">
    <property type="entry name" value="CLIP_sf"/>
</dbReference>
<evidence type="ECO:0000313" key="14">
    <source>
        <dbReference type="Proteomes" id="UP001152888"/>
    </source>
</evidence>
<evidence type="ECO:0000256" key="7">
    <source>
        <dbReference type="ARBA" id="ARBA00024195"/>
    </source>
</evidence>
<evidence type="ECO:0000256" key="3">
    <source>
        <dbReference type="ARBA" id="ARBA00022801"/>
    </source>
</evidence>
<dbReference type="Pfam" id="PF12032">
    <property type="entry name" value="CLIP"/>
    <property type="match status" value="1"/>
</dbReference>
<dbReference type="FunFam" id="2.40.10.10:FF:000028">
    <property type="entry name" value="Serine protease easter"/>
    <property type="match status" value="1"/>
</dbReference>
<feature type="signal peptide" evidence="9">
    <location>
        <begin position="1"/>
        <end position="32"/>
    </location>
</feature>
<keyword evidence="4 8" id="KW-0720">Serine protease</keyword>
<sequence>MTLRWFRLNQACDQMNAIVCLCLLFFVTWVKCQGWLVDDDGCRTPDRGVGSCIGIKSCLPMIEFLENEPKPLSNRVKQALNHYTCGYTQNNEVKVCCPSDSIRIPGGGNTGSADNLQDPPNIANHRNIRLLPRNCGLMNSDNRIKNGENAGLNEFPWMALISYRTSRGPDFRCGGTIINDRWILTAAHCIKGNRRQLLGVRVGEHDISTRTDCETQADGSRKCSPPPQDVSIEEVYSHPSFDSTLLSDDIGLIKVNRINLNDVNIMPVCLPTGPTVTAKFNHVDVTGWGFTETGRKSQILQKVSLPVVSLEECKRVYNSLQQNLKITYKQLCAGGRNDKDSCSGDSGGPLQVSTFLNDDTRYIQQGSQLISENEKHCDVARPQPDNTVGSTENGGLLLSDESRS</sequence>
<dbReference type="GO" id="GO:0006508">
    <property type="term" value="P:proteolysis"/>
    <property type="evidence" value="ECO:0007669"/>
    <property type="project" value="UniProtKB-KW"/>
</dbReference>
<dbReference type="Gene3D" id="2.40.10.10">
    <property type="entry name" value="Trypsin-like serine proteases"/>
    <property type="match status" value="2"/>
</dbReference>
<dbReference type="SUPFAM" id="SSF50494">
    <property type="entry name" value="Trypsin-like serine proteases"/>
    <property type="match status" value="1"/>
</dbReference>
<evidence type="ECO:0000256" key="6">
    <source>
        <dbReference type="ARBA" id="ARBA00023180"/>
    </source>
</evidence>
<feature type="domain" description="Clip" evidence="12">
    <location>
        <begin position="41"/>
        <end position="97"/>
    </location>
</feature>
<dbReference type="InterPro" id="IPR022700">
    <property type="entry name" value="CLIP"/>
</dbReference>
<dbReference type="Pfam" id="PF00089">
    <property type="entry name" value="Trypsin"/>
    <property type="match status" value="1"/>
</dbReference>